<name>A0A0H2S490_9AGAM</name>
<feature type="domain" description="MYND-type" evidence="5">
    <location>
        <begin position="419"/>
        <end position="461"/>
    </location>
</feature>
<organism evidence="6 7">
    <name type="scientific">Schizopora paradoxa</name>
    <dbReference type="NCBI Taxonomy" id="27342"/>
    <lineage>
        <taxon>Eukaryota</taxon>
        <taxon>Fungi</taxon>
        <taxon>Dikarya</taxon>
        <taxon>Basidiomycota</taxon>
        <taxon>Agaricomycotina</taxon>
        <taxon>Agaricomycetes</taxon>
        <taxon>Hymenochaetales</taxon>
        <taxon>Schizoporaceae</taxon>
        <taxon>Schizopora</taxon>
    </lineage>
</organism>
<dbReference type="STRING" id="27342.A0A0H2S490"/>
<dbReference type="InParanoid" id="A0A0H2S490"/>
<dbReference type="PROSITE" id="PS50865">
    <property type="entry name" value="ZF_MYND_2"/>
    <property type="match status" value="1"/>
</dbReference>
<reference evidence="6 7" key="1">
    <citation type="submission" date="2015-04" db="EMBL/GenBank/DDBJ databases">
        <title>Complete genome sequence of Schizopora paradoxa KUC8140, a cosmopolitan wood degrader in East Asia.</title>
        <authorList>
            <consortium name="DOE Joint Genome Institute"/>
            <person name="Min B."/>
            <person name="Park H."/>
            <person name="Jang Y."/>
            <person name="Kim J.-J."/>
            <person name="Kim K.H."/>
            <person name="Pangilinan J."/>
            <person name="Lipzen A."/>
            <person name="Riley R."/>
            <person name="Grigoriev I.V."/>
            <person name="Spatafora J.W."/>
            <person name="Choi I.-G."/>
        </authorList>
    </citation>
    <scope>NUCLEOTIDE SEQUENCE [LARGE SCALE GENOMIC DNA]</scope>
    <source>
        <strain evidence="6 7">KUC8140</strain>
    </source>
</reference>
<dbReference type="AlphaFoldDB" id="A0A0H2S490"/>
<dbReference type="Gene3D" id="6.10.140.2220">
    <property type="match status" value="1"/>
</dbReference>
<evidence type="ECO:0000256" key="2">
    <source>
        <dbReference type="ARBA" id="ARBA00022771"/>
    </source>
</evidence>
<dbReference type="OrthoDB" id="5282002at2759"/>
<dbReference type="Pfam" id="PF01753">
    <property type="entry name" value="zf-MYND"/>
    <property type="match status" value="1"/>
</dbReference>
<dbReference type="EMBL" id="KQ085915">
    <property type="protein sequence ID" value="KLO16503.1"/>
    <property type="molecule type" value="Genomic_DNA"/>
</dbReference>
<keyword evidence="1" id="KW-0479">Metal-binding</keyword>
<protein>
    <recommendedName>
        <fullName evidence="5">MYND-type domain-containing protein</fullName>
    </recommendedName>
</protein>
<accession>A0A0H2S490</accession>
<keyword evidence="7" id="KW-1185">Reference proteome</keyword>
<dbReference type="InterPro" id="IPR002893">
    <property type="entry name" value="Znf_MYND"/>
</dbReference>
<sequence>MLNDEKLMEEMLGNVDDVVRRALGGSLPDTITLTMCAAGIPRKHRQKVFALFLKTLRDMDAAFDFQGVWQPQSATLSLSLLNGIGRCSGYLEKDDTIVKALMKDWNMLARWTRRFCDKFKSVEDPFPGASIKYEEWYCGLFLTIMLATADDDRAHKMFSVYDVRHTMCRLWLLETPETLSRFNSVHTQLVKMFALHQFRYSADFTAELVRDSGFGEERAMQLVMDRMADALNSGNSEVMCNNAFIVLFLVSSQHDSIRSIALKKKAIPYLTKAFVKTTDPKTIRRTEKLPDFVQNFIRGFEFITSPEGGYRYILQALRNGFLHGVIACGALMDRLQWDTIMALKRIIGNVLIKYLVYLPYLLGVLDAMKAVKCKDIEECIDKSEVKSHWSQFEETLLARTVYKSLFEHSGQSNLGIIRCANCGKMDAKQNLQKCGGCKNVFYCSKDCQRTHWKQGGHRLTCKDTPEEMRGYDRRDQRYRDFVTRFEVRRHMKGLRQQAVKKFNLKVSPPEENLSYGCKIDYTSVPPTLSIFSLDDIPHAQDTYSTDTERMKRIAGQKGEQMCLVQTLIPEGKTSLSQIKYMNVGPRSEIWGTDLDAQQMAPNLSHRPPCAGKDGVLVKAVLDQIDVVINDLSARKARVGTHYRWGSCDNRFEKHVTVVEEMDDTAKSLYGRYGEEHLFRNVARETKVAQSP</sequence>
<dbReference type="PROSITE" id="PS01360">
    <property type="entry name" value="ZF_MYND_1"/>
    <property type="match status" value="1"/>
</dbReference>
<gene>
    <name evidence="6" type="ORF">SCHPADRAFT_995078</name>
</gene>
<evidence type="ECO:0000256" key="1">
    <source>
        <dbReference type="ARBA" id="ARBA00022723"/>
    </source>
</evidence>
<evidence type="ECO:0000256" key="3">
    <source>
        <dbReference type="ARBA" id="ARBA00022833"/>
    </source>
</evidence>
<proteinExistence type="predicted"/>
<evidence type="ECO:0000259" key="5">
    <source>
        <dbReference type="PROSITE" id="PS50865"/>
    </source>
</evidence>
<evidence type="ECO:0000256" key="4">
    <source>
        <dbReference type="PROSITE-ProRule" id="PRU00134"/>
    </source>
</evidence>
<dbReference type="GO" id="GO:0008270">
    <property type="term" value="F:zinc ion binding"/>
    <property type="evidence" value="ECO:0007669"/>
    <property type="project" value="UniProtKB-KW"/>
</dbReference>
<evidence type="ECO:0000313" key="6">
    <source>
        <dbReference type="EMBL" id="KLO16503.1"/>
    </source>
</evidence>
<dbReference type="Proteomes" id="UP000053477">
    <property type="component" value="Unassembled WGS sequence"/>
</dbReference>
<keyword evidence="2 4" id="KW-0863">Zinc-finger</keyword>
<dbReference type="SUPFAM" id="SSF144232">
    <property type="entry name" value="HIT/MYND zinc finger-like"/>
    <property type="match status" value="1"/>
</dbReference>
<keyword evidence="3" id="KW-0862">Zinc</keyword>
<evidence type="ECO:0000313" key="7">
    <source>
        <dbReference type="Proteomes" id="UP000053477"/>
    </source>
</evidence>